<reference evidence="1" key="1">
    <citation type="submission" date="2020-10" db="EMBL/GenBank/DDBJ databases">
        <title>Fervidococcus fontis strain 3639Fd - the first crenarchaeon capable of growth on lipids.</title>
        <authorList>
            <person name="Kochetkova T.V."/>
            <person name="Elcheninov A.G."/>
            <person name="Toschakov S.V."/>
            <person name="Kublanov I.V."/>
        </authorList>
    </citation>
    <scope>NUCLEOTIDE SEQUENCE</scope>
    <source>
        <strain evidence="1">3639Fd</strain>
    </source>
</reference>
<dbReference type="EMBL" id="JADEZV010000001">
    <property type="protein sequence ID" value="MBE9390875.1"/>
    <property type="molecule type" value="Genomic_DNA"/>
</dbReference>
<dbReference type="AlphaFoldDB" id="A0A843A852"/>
<evidence type="ECO:0008006" key="3">
    <source>
        <dbReference type="Google" id="ProtNLM"/>
    </source>
</evidence>
<name>A0A843A852_9CREN</name>
<evidence type="ECO:0000313" key="1">
    <source>
        <dbReference type="EMBL" id="MBE9390875.1"/>
    </source>
</evidence>
<organism evidence="1 2">
    <name type="scientific">Fervidicoccus fontis</name>
    <dbReference type="NCBI Taxonomy" id="683846"/>
    <lineage>
        <taxon>Archaea</taxon>
        <taxon>Thermoproteota</taxon>
        <taxon>Thermoprotei</taxon>
        <taxon>Fervidicoccales</taxon>
        <taxon>Fervidicoccaceae</taxon>
        <taxon>Fervidicoccus</taxon>
    </lineage>
</organism>
<dbReference type="Proteomes" id="UP000652307">
    <property type="component" value="Unassembled WGS sequence"/>
</dbReference>
<protein>
    <recommendedName>
        <fullName evidence="3">THUMP domain-containing protein</fullName>
    </recommendedName>
</protein>
<accession>A0A843A852</accession>
<proteinExistence type="predicted"/>
<evidence type="ECO:0000313" key="2">
    <source>
        <dbReference type="Proteomes" id="UP000652307"/>
    </source>
</evidence>
<gene>
    <name evidence="1" type="ORF">IOK49_02105</name>
</gene>
<sequence>MEERVNLILITTKINSENELINEVLSFFILKNVKFEERKAVYGGVVLFFTDSPYFAYNLLISSVLSYPMKIYPLLSSDELLKVLKKSEISVKYVNCEVRGVKKDLCKELEEKIKKEIKFDRKSDIVLHIQGIKDYYGYSVLKRNCENYSKLLENEELRKSCFSFMREKILKI</sequence>
<comment type="caution">
    <text evidence="1">The sequence shown here is derived from an EMBL/GenBank/DDBJ whole genome shotgun (WGS) entry which is preliminary data.</text>
</comment>